<dbReference type="Proteomes" id="UP000828390">
    <property type="component" value="Unassembled WGS sequence"/>
</dbReference>
<evidence type="ECO:0000313" key="2">
    <source>
        <dbReference type="Proteomes" id="UP000828390"/>
    </source>
</evidence>
<reference evidence="1" key="2">
    <citation type="submission" date="2020-11" db="EMBL/GenBank/DDBJ databases">
        <authorList>
            <person name="McCartney M.A."/>
            <person name="Auch B."/>
            <person name="Kono T."/>
            <person name="Mallez S."/>
            <person name="Becker A."/>
            <person name="Gohl D.M."/>
            <person name="Silverstein K.A.T."/>
            <person name="Koren S."/>
            <person name="Bechman K.B."/>
            <person name="Herman A."/>
            <person name="Abrahante J.E."/>
            <person name="Garbe J."/>
        </authorList>
    </citation>
    <scope>NUCLEOTIDE SEQUENCE</scope>
    <source>
        <strain evidence="1">Duluth1</strain>
        <tissue evidence="1">Whole animal</tissue>
    </source>
</reference>
<dbReference type="EMBL" id="JAIWYP010000001">
    <property type="protein sequence ID" value="KAH3885696.1"/>
    <property type="molecule type" value="Genomic_DNA"/>
</dbReference>
<protein>
    <submittedName>
        <fullName evidence="1">Uncharacterized protein</fullName>
    </submittedName>
</protein>
<comment type="caution">
    <text evidence="1">The sequence shown here is derived from an EMBL/GenBank/DDBJ whole genome shotgun (WGS) entry which is preliminary data.</text>
</comment>
<evidence type="ECO:0000313" key="1">
    <source>
        <dbReference type="EMBL" id="KAH3885696.1"/>
    </source>
</evidence>
<accession>A0A9D4N034</accession>
<gene>
    <name evidence="1" type="ORF">DPMN_009692</name>
</gene>
<proteinExistence type="predicted"/>
<reference evidence="1" key="1">
    <citation type="journal article" date="2019" name="bioRxiv">
        <title>The Genome of the Zebra Mussel, Dreissena polymorpha: A Resource for Invasive Species Research.</title>
        <authorList>
            <person name="McCartney M.A."/>
            <person name="Auch B."/>
            <person name="Kono T."/>
            <person name="Mallez S."/>
            <person name="Zhang Y."/>
            <person name="Obille A."/>
            <person name="Becker A."/>
            <person name="Abrahante J.E."/>
            <person name="Garbe J."/>
            <person name="Badalamenti J.P."/>
            <person name="Herman A."/>
            <person name="Mangelson H."/>
            <person name="Liachko I."/>
            <person name="Sullivan S."/>
            <person name="Sone E.D."/>
            <person name="Koren S."/>
            <person name="Silverstein K.A.T."/>
            <person name="Beckman K.B."/>
            <person name="Gohl D.M."/>
        </authorList>
    </citation>
    <scope>NUCLEOTIDE SEQUENCE</scope>
    <source>
        <strain evidence="1">Duluth1</strain>
        <tissue evidence="1">Whole animal</tissue>
    </source>
</reference>
<keyword evidence="2" id="KW-1185">Reference proteome</keyword>
<organism evidence="1 2">
    <name type="scientific">Dreissena polymorpha</name>
    <name type="common">Zebra mussel</name>
    <name type="synonym">Mytilus polymorpha</name>
    <dbReference type="NCBI Taxonomy" id="45954"/>
    <lineage>
        <taxon>Eukaryota</taxon>
        <taxon>Metazoa</taxon>
        <taxon>Spiralia</taxon>
        <taxon>Lophotrochozoa</taxon>
        <taxon>Mollusca</taxon>
        <taxon>Bivalvia</taxon>
        <taxon>Autobranchia</taxon>
        <taxon>Heteroconchia</taxon>
        <taxon>Euheterodonta</taxon>
        <taxon>Imparidentia</taxon>
        <taxon>Neoheterodontei</taxon>
        <taxon>Myida</taxon>
        <taxon>Dreissenoidea</taxon>
        <taxon>Dreissenidae</taxon>
        <taxon>Dreissena</taxon>
    </lineage>
</organism>
<dbReference type="AlphaFoldDB" id="A0A9D4N034"/>
<name>A0A9D4N034_DREPO</name>
<sequence>MRYMRPTTTQMTTCRPAWARLLKASLSLNGPLNDNGPVKIRVSVNIGLLKITLAFNGQFNVSFCR</sequence>